<dbReference type="PROSITE" id="PS50980">
    <property type="entry name" value="COA_CT_NTER"/>
    <property type="match status" value="1"/>
</dbReference>
<reference evidence="3" key="1">
    <citation type="submission" date="2009-05" db="EMBL/GenBank/DDBJ databases">
        <authorList>
            <person name="Harkins D.M."/>
            <person name="DeShazer D."/>
            <person name="Woods D.E."/>
            <person name="Brinkac L.M."/>
            <person name="Brown K.A."/>
            <person name="Hung G.C."/>
            <person name="Tuanyok A."/>
            <person name="Zhang B."/>
            <person name="Nierman W.C."/>
        </authorList>
    </citation>
    <scope>NUCLEOTIDE SEQUENCE [LARGE SCALE GENOMIC DNA]</scope>
    <source>
        <strain evidence="3">1710a</strain>
    </source>
</reference>
<dbReference type="Proteomes" id="UP000001812">
    <property type="component" value="Chromosome I"/>
</dbReference>
<dbReference type="GO" id="GO:0005975">
    <property type="term" value="P:carbohydrate metabolic process"/>
    <property type="evidence" value="ECO:0007669"/>
    <property type="project" value="InterPro"/>
</dbReference>
<protein>
    <submittedName>
        <fullName evidence="3">Putative malonate decarboxylase, beta subunit</fullName>
    </submittedName>
</protein>
<evidence type="ECO:0000313" key="3">
    <source>
        <dbReference type="EMBL" id="EET09756.1"/>
    </source>
</evidence>
<dbReference type="RefSeq" id="WP_004526558.1">
    <property type="nucleotide sequence ID" value="NZ_CM000832.1"/>
</dbReference>
<organism evidence="3">
    <name type="scientific">Burkholderia pseudomallei 1710a</name>
    <dbReference type="NCBI Taxonomy" id="320371"/>
    <lineage>
        <taxon>Bacteria</taxon>
        <taxon>Pseudomonadati</taxon>
        <taxon>Pseudomonadota</taxon>
        <taxon>Betaproteobacteria</taxon>
        <taxon>Burkholderiales</taxon>
        <taxon>Burkholderiaceae</taxon>
        <taxon>Burkholderia</taxon>
        <taxon>pseudomallei group</taxon>
    </lineage>
</organism>
<accession>A0A0E1WBP1</accession>
<dbReference type="HOGENOM" id="CLU_058025_0_0_4"/>
<dbReference type="NCBIfam" id="NF005530">
    <property type="entry name" value="PRK07189.1"/>
    <property type="match status" value="1"/>
</dbReference>
<dbReference type="Pfam" id="PF01039">
    <property type="entry name" value="Carboxyl_trans"/>
    <property type="match status" value="1"/>
</dbReference>
<evidence type="ECO:0000256" key="1">
    <source>
        <dbReference type="ARBA" id="ARBA00022679"/>
    </source>
</evidence>
<dbReference type="PANTHER" id="PTHR42995">
    <property type="entry name" value="ACETYL-COENZYME A CARBOXYLASE CARBOXYL TRANSFERASE SUBUNIT BETA, CHLOROPLASTIC"/>
    <property type="match status" value="1"/>
</dbReference>
<dbReference type="GO" id="GO:0003989">
    <property type="term" value="F:acetyl-CoA carboxylase activity"/>
    <property type="evidence" value="ECO:0007669"/>
    <property type="project" value="TreeGrafter"/>
</dbReference>
<dbReference type="NCBIfam" id="TIGR03133">
    <property type="entry name" value="malonate_beta"/>
    <property type="match status" value="1"/>
</dbReference>
<dbReference type="AlphaFoldDB" id="A0A0E1WBP1"/>
<dbReference type="GO" id="GO:0006633">
    <property type="term" value="P:fatty acid biosynthetic process"/>
    <property type="evidence" value="ECO:0007669"/>
    <property type="project" value="TreeGrafter"/>
</dbReference>
<dbReference type="InterPro" id="IPR011762">
    <property type="entry name" value="COA_CT_N"/>
</dbReference>
<dbReference type="InterPro" id="IPR017556">
    <property type="entry name" value="Malonate_beta"/>
</dbReference>
<sequence>MNAAATTLHPKLAPAGASWFEASARQRLAGLVDAGSLDEFAGPPARLASPHLPLFDLPQQFDDGMIVGRATLAGEPVFVAAQEGRFMGGAFGEVHGAKLTGLLRAARELRAAPVLILFDTGGVRLQEANAGEIAVSEIVRAVIDARAAGVPVVGLVGGRAGCYGGGGIIAACCSALAVSEAGRIGVSGPEVIESRRGVDEFDSRDRALVWRTMGGKHRRLVGGADAFVDDTIDAFRHAAIALLARVRAGGAFGTATLEAEHARLAARIARFRDCDDAFDVWRALGAPDAGAIPALDAAAFAALADRLTEVCDDAR</sequence>
<dbReference type="InterPro" id="IPR034733">
    <property type="entry name" value="AcCoA_carboxyl_beta"/>
</dbReference>
<name>A0A0E1WBP1_BURPE</name>
<gene>
    <name evidence="3" type="ORF">BURPS1710A_1788</name>
</gene>
<dbReference type="SUPFAM" id="SSF52096">
    <property type="entry name" value="ClpP/crotonase"/>
    <property type="match status" value="1"/>
</dbReference>
<dbReference type="GO" id="GO:0016831">
    <property type="term" value="F:carboxy-lyase activity"/>
    <property type="evidence" value="ECO:0007669"/>
    <property type="project" value="InterPro"/>
</dbReference>
<feature type="domain" description="CoA carboxyltransferase N-terminal" evidence="2">
    <location>
        <begin position="1"/>
        <end position="251"/>
    </location>
</feature>
<evidence type="ECO:0000259" key="2">
    <source>
        <dbReference type="PROSITE" id="PS50980"/>
    </source>
</evidence>
<dbReference type="PANTHER" id="PTHR42995:SF1">
    <property type="entry name" value="MALONATE DECARBOXYLASE BETA SUBUNIT"/>
    <property type="match status" value="1"/>
</dbReference>
<dbReference type="InterPro" id="IPR029045">
    <property type="entry name" value="ClpP/crotonase-like_dom_sf"/>
</dbReference>
<proteinExistence type="predicted"/>
<dbReference type="Gene3D" id="3.90.226.10">
    <property type="entry name" value="2-enoyl-CoA Hydratase, Chain A, domain 1"/>
    <property type="match status" value="1"/>
</dbReference>
<dbReference type="GO" id="GO:0016740">
    <property type="term" value="F:transferase activity"/>
    <property type="evidence" value="ECO:0007669"/>
    <property type="project" value="UniProtKB-KW"/>
</dbReference>
<keyword evidence="1" id="KW-0808">Transferase</keyword>
<dbReference type="GO" id="GO:2001295">
    <property type="term" value="P:malonyl-CoA biosynthetic process"/>
    <property type="evidence" value="ECO:0007669"/>
    <property type="project" value="TreeGrafter"/>
</dbReference>
<dbReference type="EMBL" id="CM000832">
    <property type="protein sequence ID" value="EET09756.1"/>
    <property type="molecule type" value="Genomic_DNA"/>
</dbReference>